<feature type="non-terminal residue" evidence="3">
    <location>
        <position position="1"/>
    </location>
</feature>
<feature type="non-terminal residue" evidence="3">
    <location>
        <position position="762"/>
    </location>
</feature>
<proteinExistence type="predicted"/>
<protein>
    <recommendedName>
        <fullName evidence="2">RAVE complex protein Rav1 C-terminal domain-containing protein</fullName>
    </recommendedName>
</protein>
<dbReference type="AlphaFoldDB" id="A0A8H7S029"/>
<feature type="domain" description="RAVE complex protein Rav1 C-terminal" evidence="2">
    <location>
        <begin position="26"/>
        <end position="640"/>
    </location>
</feature>
<feature type="region of interest" description="Disordered" evidence="1">
    <location>
        <begin position="718"/>
        <end position="762"/>
    </location>
</feature>
<evidence type="ECO:0000259" key="2">
    <source>
        <dbReference type="Pfam" id="PF12234"/>
    </source>
</evidence>
<evidence type="ECO:0000313" key="3">
    <source>
        <dbReference type="EMBL" id="KAG2218968.1"/>
    </source>
</evidence>
<dbReference type="Pfam" id="PF12234">
    <property type="entry name" value="Rav1p_C"/>
    <property type="match status" value="1"/>
</dbReference>
<dbReference type="GO" id="GO:0043291">
    <property type="term" value="C:RAVE complex"/>
    <property type="evidence" value="ECO:0007669"/>
    <property type="project" value="TreeGrafter"/>
</dbReference>
<sequence length="762" mass="88303">SKLEKDSILSLWSEIRTDVPPILQIQLNLREPIIDMAWDISSDGQFILAIAFSRKISIYGERRATDVSDDLDKWINYVTFDVDTPDDITGIAWLDYGVLSVAAGNQLRCYIKWLTKEDRIQERMYPFFLIKVNFKSFNLIFLLLYIYIEPPFDPEFEPMSNIYDESYELNGPLPFYHPNLLIHYLMWGKIDLINAVLLSIYRFLRHIIDEVDIKVDQVPQLCISTILKLQNEAPDGLNKKNKGKQQHYSSLFEDSDEEDTTILLGIDDTDETRPLTRQETTFLIEQLDRRQLPGLSHEEKIHLLAMIDTFVEISIQRESLDENGARFTALVENFFHLNKALALEEQSNELAPRDTIWALHSQSQDLLLERCLRLCGGKLLWKDARAMGIFMWLKKSEVVIEQMTNIARNTYLNQEVKDPINCTLYYLALGKKGLLQSLWRTAHGHKEQGVMVRFLANDFSQPRWRTAASKNAFVLLGRQRYEYAAAFFLLGDKLSDAVGVILKNLKDYQLAIAICRVYEGDHSPLLQTILKTHVLPLAKETKDRWLMIMAYSLLEEPHECIRSIIVPLHDTCNETSEEQNHDNIVANVNDPNLFIMYQHLKEQLRLQNKQNLEISSRLEYAFSLNVSRAYERLGCPLLALFILSKCKKPVPEQEEEEKPIKESRAIDLFAEDDDLFKKKESKAIDLFAEEEDIFAPKKEQEDRAVDLFANDDIFADTKTSSTDLFGDDDWLNTTYSSIDHNEEEEQQQSNGDDEEITENNQV</sequence>
<comment type="caution">
    <text evidence="3">The sequence shown here is derived from an EMBL/GenBank/DDBJ whole genome shotgun (WGS) entry which is preliminary data.</text>
</comment>
<dbReference type="OrthoDB" id="342131at2759"/>
<gene>
    <name evidence="3" type="ORF">INT45_008392</name>
</gene>
<dbReference type="EMBL" id="JAEPRB010000201">
    <property type="protein sequence ID" value="KAG2218968.1"/>
    <property type="molecule type" value="Genomic_DNA"/>
</dbReference>
<dbReference type="PANTHER" id="PTHR13950">
    <property type="entry name" value="RABCONNECTIN-RELATED"/>
    <property type="match status" value="1"/>
</dbReference>
<dbReference type="Proteomes" id="UP000646827">
    <property type="component" value="Unassembled WGS sequence"/>
</dbReference>
<keyword evidence="4" id="KW-1185">Reference proteome</keyword>
<dbReference type="InterPro" id="IPR022033">
    <property type="entry name" value="Rav1p_C"/>
</dbReference>
<name>A0A8H7S029_9FUNG</name>
<evidence type="ECO:0000256" key="1">
    <source>
        <dbReference type="SAM" id="MobiDB-lite"/>
    </source>
</evidence>
<feature type="compositionally biased region" description="Acidic residues" evidence="1">
    <location>
        <begin position="741"/>
        <end position="762"/>
    </location>
</feature>
<organism evidence="3 4">
    <name type="scientific">Circinella minor</name>
    <dbReference type="NCBI Taxonomy" id="1195481"/>
    <lineage>
        <taxon>Eukaryota</taxon>
        <taxon>Fungi</taxon>
        <taxon>Fungi incertae sedis</taxon>
        <taxon>Mucoromycota</taxon>
        <taxon>Mucoromycotina</taxon>
        <taxon>Mucoromycetes</taxon>
        <taxon>Mucorales</taxon>
        <taxon>Lichtheimiaceae</taxon>
        <taxon>Circinella</taxon>
    </lineage>
</organism>
<evidence type="ECO:0000313" key="4">
    <source>
        <dbReference type="Proteomes" id="UP000646827"/>
    </source>
</evidence>
<reference evidence="3 4" key="1">
    <citation type="submission" date="2020-12" db="EMBL/GenBank/DDBJ databases">
        <title>Metabolic potential, ecology and presence of endohyphal bacteria is reflected in genomic diversity of Mucoromycotina.</title>
        <authorList>
            <person name="Muszewska A."/>
            <person name="Okrasinska A."/>
            <person name="Steczkiewicz K."/>
            <person name="Drgas O."/>
            <person name="Orlowska M."/>
            <person name="Perlinska-Lenart U."/>
            <person name="Aleksandrzak-Piekarczyk T."/>
            <person name="Szatraj K."/>
            <person name="Zielenkiewicz U."/>
            <person name="Pilsyk S."/>
            <person name="Malc E."/>
            <person name="Mieczkowski P."/>
            <person name="Kruszewska J.S."/>
            <person name="Biernat P."/>
            <person name="Pawlowska J."/>
        </authorList>
    </citation>
    <scope>NUCLEOTIDE SEQUENCE [LARGE SCALE GENOMIC DNA]</scope>
    <source>
        <strain evidence="3 4">CBS 142.35</strain>
    </source>
</reference>
<dbReference type="InterPro" id="IPR052208">
    <property type="entry name" value="DmX-like/RAVE_component"/>
</dbReference>
<dbReference type="PANTHER" id="PTHR13950:SF9">
    <property type="entry name" value="RABCONNECTIN-3A"/>
    <property type="match status" value="1"/>
</dbReference>
<accession>A0A8H7S029</accession>
<dbReference type="GO" id="GO:0007035">
    <property type="term" value="P:vacuolar acidification"/>
    <property type="evidence" value="ECO:0007669"/>
    <property type="project" value="TreeGrafter"/>
</dbReference>